<evidence type="ECO:0000313" key="1">
    <source>
        <dbReference type="EMBL" id="KPE51987.1"/>
    </source>
</evidence>
<evidence type="ECO:0000313" key="2">
    <source>
        <dbReference type="Proteomes" id="UP000037953"/>
    </source>
</evidence>
<dbReference type="AlphaFoldDB" id="A0A0N0ZYZ0"/>
<dbReference type="RefSeq" id="WP_062697740.1">
    <property type="nucleotide sequence ID" value="NZ_LJOD01000003.1"/>
</dbReference>
<name>A0A0N0ZYZ0_CHRID</name>
<organism evidence="1 2">
    <name type="scientific">Chryseobacterium indologenes</name>
    <name type="common">Flavobacterium indologenes</name>
    <dbReference type="NCBI Taxonomy" id="253"/>
    <lineage>
        <taxon>Bacteria</taxon>
        <taxon>Pseudomonadati</taxon>
        <taxon>Bacteroidota</taxon>
        <taxon>Flavobacteriia</taxon>
        <taxon>Flavobacteriales</taxon>
        <taxon>Weeksellaceae</taxon>
        <taxon>Chryseobacterium group</taxon>
        <taxon>Chryseobacterium</taxon>
    </lineage>
</organism>
<proteinExistence type="predicted"/>
<sequence length="74" mass="8930">MAHKNFKKEDFAEDQDEYKLEFRIDEIGEGMNLIVERKNRKGGYEVIQAEIKRLNDRIFICWSEPFDGRVIYDE</sequence>
<dbReference type="PATRIC" id="fig|253.9.peg.3118"/>
<reference evidence="1 2" key="1">
    <citation type="journal article" date="2015" name="Genom Data">
        <title>Draft genome sequence of a multidrug-resistant Chryseobacterium indologenes isolate from Malaysia.</title>
        <authorList>
            <person name="Yu C.Y."/>
            <person name="Ang G.Y."/>
            <person name="Cheng H.J."/>
            <person name="Cheong Y.M."/>
            <person name="Yin W.F."/>
            <person name="Chan K.G."/>
        </authorList>
    </citation>
    <scope>NUCLEOTIDE SEQUENCE [LARGE SCALE GENOMIC DNA]</scope>
    <source>
        <strain evidence="1 2">CI_885</strain>
    </source>
</reference>
<gene>
    <name evidence="1" type="ORF">AOB46_07175</name>
</gene>
<dbReference type="EMBL" id="LJOD01000003">
    <property type="protein sequence ID" value="KPE51987.1"/>
    <property type="molecule type" value="Genomic_DNA"/>
</dbReference>
<comment type="caution">
    <text evidence="1">The sequence shown here is derived from an EMBL/GenBank/DDBJ whole genome shotgun (WGS) entry which is preliminary data.</text>
</comment>
<accession>A0A0N0ZYZ0</accession>
<dbReference type="Proteomes" id="UP000037953">
    <property type="component" value="Unassembled WGS sequence"/>
</dbReference>
<protein>
    <submittedName>
        <fullName evidence="1">Glutathione synthase</fullName>
    </submittedName>
</protein>
<reference evidence="2" key="2">
    <citation type="submission" date="2015-09" db="EMBL/GenBank/DDBJ databases">
        <title>Draft genome sequence of a multidrug-resistant Chryseobacterium indologenes isolate from Malaysia.</title>
        <authorList>
            <person name="Yu C.Y."/>
            <person name="Ang G.Y."/>
            <person name="Chan K.-G."/>
        </authorList>
    </citation>
    <scope>NUCLEOTIDE SEQUENCE [LARGE SCALE GENOMIC DNA]</scope>
    <source>
        <strain evidence="2">CI_885</strain>
    </source>
</reference>
<dbReference type="OrthoDB" id="1272128at2"/>